<feature type="compositionally biased region" description="Basic and acidic residues" evidence="1">
    <location>
        <begin position="38"/>
        <end position="60"/>
    </location>
</feature>
<comment type="caution">
    <text evidence="2">The sequence shown here is derived from an EMBL/GenBank/DDBJ whole genome shotgun (WGS) entry which is preliminary data.</text>
</comment>
<feature type="compositionally biased region" description="Basic residues" evidence="1">
    <location>
        <begin position="124"/>
        <end position="133"/>
    </location>
</feature>
<dbReference type="EMBL" id="BAABME010008768">
    <property type="protein sequence ID" value="GAA0173786.1"/>
    <property type="molecule type" value="Genomic_DNA"/>
</dbReference>
<dbReference type="AlphaFoldDB" id="A0AAV3RDM5"/>
<protein>
    <submittedName>
        <fullName evidence="2">Uncharacterized protein</fullName>
    </submittedName>
</protein>
<evidence type="ECO:0000313" key="2">
    <source>
        <dbReference type="EMBL" id="GAA0173786.1"/>
    </source>
</evidence>
<gene>
    <name evidence="2" type="ORF">LIER_27331</name>
</gene>
<keyword evidence="3" id="KW-1185">Reference proteome</keyword>
<evidence type="ECO:0000256" key="1">
    <source>
        <dbReference type="SAM" id="MobiDB-lite"/>
    </source>
</evidence>
<name>A0AAV3RDM5_LITER</name>
<feature type="compositionally biased region" description="Basic and acidic residues" evidence="1">
    <location>
        <begin position="1"/>
        <end position="14"/>
    </location>
</feature>
<accession>A0AAV3RDM5</accession>
<organism evidence="2 3">
    <name type="scientific">Lithospermum erythrorhizon</name>
    <name type="common">Purple gromwell</name>
    <name type="synonym">Lithospermum officinale var. erythrorhizon</name>
    <dbReference type="NCBI Taxonomy" id="34254"/>
    <lineage>
        <taxon>Eukaryota</taxon>
        <taxon>Viridiplantae</taxon>
        <taxon>Streptophyta</taxon>
        <taxon>Embryophyta</taxon>
        <taxon>Tracheophyta</taxon>
        <taxon>Spermatophyta</taxon>
        <taxon>Magnoliopsida</taxon>
        <taxon>eudicotyledons</taxon>
        <taxon>Gunneridae</taxon>
        <taxon>Pentapetalae</taxon>
        <taxon>asterids</taxon>
        <taxon>lamiids</taxon>
        <taxon>Boraginales</taxon>
        <taxon>Boraginaceae</taxon>
        <taxon>Boraginoideae</taxon>
        <taxon>Lithospermeae</taxon>
        <taxon>Lithospermum</taxon>
    </lineage>
</organism>
<sequence>MEQKVEELSRNKSDENEDNDSQDVVSLNKDDDSLDVLESDKEVSKDDAELSEGHSKEPVNKGKGPTTTFEDIAKSDSDDVPLAQKRKELKRNPAADAPDDLLERFKQSTSRTGTSSAPKGIGIRVKHGFKKPLIKNPFPTKHVGK</sequence>
<feature type="compositionally biased region" description="Polar residues" evidence="1">
    <location>
        <begin position="107"/>
        <end position="117"/>
    </location>
</feature>
<reference evidence="2 3" key="1">
    <citation type="submission" date="2024-01" db="EMBL/GenBank/DDBJ databases">
        <title>The complete chloroplast genome sequence of Lithospermum erythrorhizon: insights into the phylogenetic relationship among Boraginaceae species and the maternal lineages of purple gromwells.</title>
        <authorList>
            <person name="Okada T."/>
            <person name="Watanabe K."/>
        </authorList>
    </citation>
    <scope>NUCLEOTIDE SEQUENCE [LARGE SCALE GENOMIC DNA]</scope>
</reference>
<evidence type="ECO:0000313" key="3">
    <source>
        <dbReference type="Proteomes" id="UP001454036"/>
    </source>
</evidence>
<dbReference type="Proteomes" id="UP001454036">
    <property type="component" value="Unassembled WGS sequence"/>
</dbReference>
<proteinExistence type="predicted"/>
<feature type="region of interest" description="Disordered" evidence="1">
    <location>
        <begin position="1"/>
        <end position="145"/>
    </location>
</feature>